<dbReference type="Gene3D" id="2.40.30.170">
    <property type="match status" value="1"/>
</dbReference>
<dbReference type="Proteomes" id="UP000053235">
    <property type="component" value="Unassembled WGS sequence"/>
</dbReference>
<evidence type="ECO:0000256" key="1">
    <source>
        <dbReference type="ARBA" id="ARBA00009477"/>
    </source>
</evidence>
<dbReference type="Gene3D" id="1.10.287.470">
    <property type="entry name" value="Helix hairpin bin"/>
    <property type="match status" value="1"/>
</dbReference>
<gene>
    <name evidence="3" type="primary">mdtA_2</name>
    <name evidence="3" type="ORF">LAX5112_02301</name>
</gene>
<dbReference type="Gene3D" id="2.40.50.100">
    <property type="match status" value="1"/>
</dbReference>
<dbReference type="GO" id="GO:1990281">
    <property type="term" value="C:efflux pump complex"/>
    <property type="evidence" value="ECO:0007669"/>
    <property type="project" value="TreeGrafter"/>
</dbReference>
<dbReference type="InterPro" id="IPR058792">
    <property type="entry name" value="Beta-barrel_RND_2"/>
</dbReference>
<dbReference type="InterPro" id="IPR006143">
    <property type="entry name" value="RND_pump_MFP"/>
</dbReference>
<dbReference type="PANTHER" id="PTHR30469:SF33">
    <property type="entry name" value="SLR1207 PROTEIN"/>
    <property type="match status" value="1"/>
</dbReference>
<dbReference type="Pfam" id="PF25954">
    <property type="entry name" value="Beta-barrel_RND_2"/>
    <property type="match status" value="1"/>
</dbReference>
<name>A0A0M7A4Z2_9HYPH</name>
<dbReference type="STRING" id="388408.LAX5112_02301"/>
<proteinExistence type="inferred from homology"/>
<evidence type="ECO:0000259" key="2">
    <source>
        <dbReference type="Pfam" id="PF25954"/>
    </source>
</evidence>
<feature type="domain" description="CusB-like beta-barrel" evidence="2">
    <location>
        <begin position="188"/>
        <end position="259"/>
    </location>
</feature>
<comment type="similarity">
    <text evidence="1">Belongs to the membrane fusion protein (MFP) (TC 8.A.1) family.</text>
</comment>
<evidence type="ECO:0000313" key="3">
    <source>
        <dbReference type="EMBL" id="CTQ69959.1"/>
    </source>
</evidence>
<dbReference type="SUPFAM" id="SSF111369">
    <property type="entry name" value="HlyD-like secretion proteins"/>
    <property type="match status" value="1"/>
</dbReference>
<dbReference type="Gene3D" id="2.40.420.20">
    <property type="match status" value="1"/>
</dbReference>
<accession>A0A0M7A4Z2</accession>
<dbReference type="EMBL" id="CXWD01000008">
    <property type="protein sequence ID" value="CTQ69959.1"/>
    <property type="molecule type" value="Genomic_DNA"/>
</dbReference>
<evidence type="ECO:0000313" key="4">
    <source>
        <dbReference type="Proteomes" id="UP000053235"/>
    </source>
</evidence>
<dbReference type="NCBIfam" id="TIGR01730">
    <property type="entry name" value="RND_mfp"/>
    <property type="match status" value="1"/>
</dbReference>
<keyword evidence="4" id="KW-1185">Reference proteome</keyword>
<protein>
    <submittedName>
        <fullName evidence="3">Multidrug transporter MdtA</fullName>
    </submittedName>
</protein>
<sequence length="338" mass="36757">MRYFRYLLILAALGAAFSAWSWWSARPPKVTVTEAFVGSAADVVYATAVVEPVNWAKVTSILRERIVSLCGCEGMVVQKGDQLAELDSGDARAALAELEARQSLAKSESERALQLLERRVISQHLYDRAQSELIQVNAVIAAQTERLRDYRIVAPMDGVVLRQDGSVGEVAEPGDILFWIGQPKPLQLVAEVNEEDIPKVAARQTALVRADAFPGQDLTATVARITPKGDPVLKNYRVYLDLPKDTPLHIGMTTEINIVALEKPETVLVPVAALDGQRLQTVSGSKTVKTITVETGITGTRHVEILDGLADGDTVLLPFRDDLSDGQKVEPVAEGTPE</sequence>
<reference evidence="4" key="1">
    <citation type="submission" date="2015-07" db="EMBL/GenBank/DDBJ databases">
        <authorList>
            <person name="Rodrigo-Torres Lidia"/>
            <person name="Arahal R.David."/>
        </authorList>
    </citation>
    <scope>NUCLEOTIDE SEQUENCE [LARGE SCALE GENOMIC DNA]</scope>
    <source>
        <strain evidence="4">CECT 5112</strain>
    </source>
</reference>
<dbReference type="GO" id="GO:0015562">
    <property type="term" value="F:efflux transmembrane transporter activity"/>
    <property type="evidence" value="ECO:0007669"/>
    <property type="project" value="TreeGrafter"/>
</dbReference>
<dbReference type="PANTHER" id="PTHR30469">
    <property type="entry name" value="MULTIDRUG RESISTANCE PROTEIN MDTA"/>
    <property type="match status" value="1"/>
</dbReference>
<organism evidence="3 4">
    <name type="scientific">Roseibium alexandrii</name>
    <dbReference type="NCBI Taxonomy" id="388408"/>
    <lineage>
        <taxon>Bacteria</taxon>
        <taxon>Pseudomonadati</taxon>
        <taxon>Pseudomonadota</taxon>
        <taxon>Alphaproteobacteria</taxon>
        <taxon>Hyphomicrobiales</taxon>
        <taxon>Stappiaceae</taxon>
        <taxon>Roseibium</taxon>
    </lineage>
</organism>
<dbReference type="AlphaFoldDB" id="A0A0M7A4Z2"/>